<organism evidence="2 3">
    <name type="scientific">Novosphingobium pentaromativorans US6-1</name>
    <dbReference type="NCBI Taxonomy" id="1088721"/>
    <lineage>
        <taxon>Bacteria</taxon>
        <taxon>Pseudomonadati</taxon>
        <taxon>Pseudomonadota</taxon>
        <taxon>Alphaproteobacteria</taxon>
        <taxon>Sphingomonadales</taxon>
        <taxon>Sphingomonadaceae</taxon>
        <taxon>Novosphingobium</taxon>
    </lineage>
</organism>
<keyword evidence="1" id="KW-0472">Membrane</keyword>
<dbReference type="Proteomes" id="UP000004030">
    <property type="component" value="Unassembled WGS sequence"/>
</dbReference>
<dbReference type="KEGG" id="npn:JI59_23725"/>
<keyword evidence="3" id="KW-1185">Reference proteome</keyword>
<reference evidence="2 3" key="1">
    <citation type="journal article" date="2012" name="J. Bacteriol.">
        <title>Genome sequence of benzo(a)pyrene-degrading bacterium Novosphingobium pentaromativorans US6-1.</title>
        <authorList>
            <person name="Luo Y.R."/>
            <person name="Kang S.G."/>
            <person name="Kim S.J."/>
            <person name="Kim M.R."/>
            <person name="Li N."/>
            <person name="Lee J.H."/>
            <person name="Kwon K.K."/>
        </authorList>
    </citation>
    <scope>NUCLEOTIDE SEQUENCE [LARGE SCALE GENOMIC DNA]</scope>
    <source>
        <strain evidence="2 3">US6-1</strain>
    </source>
</reference>
<dbReference type="EMBL" id="AGFM01000086">
    <property type="protein sequence ID" value="EHJ58343.1"/>
    <property type="molecule type" value="Genomic_DNA"/>
</dbReference>
<dbReference type="eggNOG" id="ENOG503156Q">
    <property type="taxonomic scope" value="Bacteria"/>
</dbReference>
<dbReference type="AlphaFoldDB" id="G6EK32"/>
<proteinExistence type="predicted"/>
<comment type="caution">
    <text evidence="2">The sequence shown here is derived from an EMBL/GenBank/DDBJ whole genome shotgun (WGS) entry which is preliminary data.</text>
</comment>
<protein>
    <submittedName>
        <fullName evidence="2">Uncharacterized protein</fullName>
    </submittedName>
</protein>
<gene>
    <name evidence="2" type="ORF">NSU_4703</name>
</gene>
<dbReference type="PATRIC" id="fig|1088721.3.peg.4621"/>
<evidence type="ECO:0000256" key="1">
    <source>
        <dbReference type="SAM" id="Phobius"/>
    </source>
</evidence>
<keyword evidence="1" id="KW-1133">Transmembrane helix</keyword>
<dbReference type="RefSeq" id="WP_007015610.1">
    <property type="nucleotide sequence ID" value="NZ_AGFM01000086.1"/>
</dbReference>
<evidence type="ECO:0000313" key="2">
    <source>
        <dbReference type="EMBL" id="EHJ58343.1"/>
    </source>
</evidence>
<accession>G6EK32</accession>
<feature type="transmembrane region" description="Helical" evidence="1">
    <location>
        <begin position="82"/>
        <end position="101"/>
    </location>
</feature>
<name>G6EK32_9SPHN</name>
<evidence type="ECO:0000313" key="3">
    <source>
        <dbReference type="Proteomes" id="UP000004030"/>
    </source>
</evidence>
<dbReference type="OrthoDB" id="7509512at2"/>
<feature type="transmembrane region" description="Helical" evidence="1">
    <location>
        <begin position="25"/>
        <end position="52"/>
    </location>
</feature>
<sequence length="119" mass="13195">MATRTSQPPIARTNRRRLPDGRTLLYFYLHLVGFIVTTLLLTWGLFALFFLALGGFSLDGFMIQLGNLTSRYIAASPDRVASFKHIFVAAHLILAAGLIVLRRHRILPPALANGSHDHG</sequence>
<keyword evidence="1" id="KW-0812">Transmembrane</keyword>